<evidence type="ECO:0000256" key="3">
    <source>
        <dbReference type="SAM" id="Coils"/>
    </source>
</evidence>
<dbReference type="PROSITE" id="PS50041">
    <property type="entry name" value="C_TYPE_LECTIN_2"/>
    <property type="match status" value="1"/>
</dbReference>
<comment type="caution">
    <text evidence="7">The sequence shown here is derived from an EMBL/GenBank/DDBJ whole genome shotgun (WGS) entry which is preliminary data.</text>
</comment>
<keyword evidence="4" id="KW-0812">Transmembrane</keyword>
<accession>A0A9D3TB88</accession>
<keyword evidence="5" id="KW-0732">Signal</keyword>
<dbReference type="Gene3D" id="3.10.100.10">
    <property type="entry name" value="Mannose-Binding Protein A, subunit A"/>
    <property type="match status" value="1"/>
</dbReference>
<dbReference type="InterPro" id="IPR051379">
    <property type="entry name" value="C-type_Lectin_Receptor_IMM"/>
</dbReference>
<dbReference type="InterPro" id="IPR033989">
    <property type="entry name" value="CD209-like_CTLD"/>
</dbReference>
<gene>
    <name evidence="7" type="ORF">MATL_G00043510</name>
</gene>
<dbReference type="PANTHER" id="PTHR46746:SF9">
    <property type="entry name" value="CD209 ANTIGEN-LIKE PROTEIN C-LIKE"/>
    <property type="match status" value="1"/>
</dbReference>
<dbReference type="CDD" id="cd03590">
    <property type="entry name" value="CLECT_DC-SIGN_like"/>
    <property type="match status" value="1"/>
</dbReference>
<dbReference type="AlphaFoldDB" id="A0A9D3TB88"/>
<dbReference type="InterPro" id="IPR001304">
    <property type="entry name" value="C-type_lectin-like"/>
</dbReference>
<dbReference type="SMART" id="SM00034">
    <property type="entry name" value="CLECT"/>
    <property type="match status" value="1"/>
</dbReference>
<keyword evidence="4" id="KW-0472">Membrane</keyword>
<dbReference type="EMBL" id="JAFDVH010000003">
    <property type="protein sequence ID" value="KAG7483940.1"/>
    <property type="molecule type" value="Genomic_DNA"/>
</dbReference>
<dbReference type="Gene3D" id="1.20.5.1000">
    <property type="entry name" value="arf6 gtpase in complex with a specific effector, jip4"/>
    <property type="match status" value="1"/>
</dbReference>
<evidence type="ECO:0000313" key="7">
    <source>
        <dbReference type="EMBL" id="KAG7483940.1"/>
    </source>
</evidence>
<feature type="coiled-coil region" evidence="3">
    <location>
        <begin position="110"/>
        <end position="165"/>
    </location>
</feature>
<feature type="chain" id="PRO_5038963942" description="C-type lectin domain-containing protein" evidence="5">
    <location>
        <begin position="21"/>
        <end position="320"/>
    </location>
</feature>
<keyword evidence="3" id="KW-0175">Coiled coil</keyword>
<keyword evidence="4" id="KW-1133">Transmembrane helix</keyword>
<feature type="domain" description="C-type lectin" evidence="6">
    <location>
        <begin position="205"/>
        <end position="311"/>
    </location>
</feature>
<dbReference type="OrthoDB" id="6337382at2759"/>
<evidence type="ECO:0000256" key="1">
    <source>
        <dbReference type="ARBA" id="ARBA00022734"/>
    </source>
</evidence>
<dbReference type="GO" id="GO:0030246">
    <property type="term" value="F:carbohydrate binding"/>
    <property type="evidence" value="ECO:0007669"/>
    <property type="project" value="UniProtKB-KW"/>
</dbReference>
<keyword evidence="2" id="KW-1015">Disulfide bond</keyword>
<organism evidence="7 8">
    <name type="scientific">Megalops atlanticus</name>
    <name type="common">Tarpon</name>
    <name type="synonym">Clupea gigantea</name>
    <dbReference type="NCBI Taxonomy" id="7932"/>
    <lineage>
        <taxon>Eukaryota</taxon>
        <taxon>Metazoa</taxon>
        <taxon>Chordata</taxon>
        <taxon>Craniata</taxon>
        <taxon>Vertebrata</taxon>
        <taxon>Euteleostomi</taxon>
        <taxon>Actinopterygii</taxon>
        <taxon>Neopterygii</taxon>
        <taxon>Teleostei</taxon>
        <taxon>Elopiformes</taxon>
        <taxon>Megalopidae</taxon>
        <taxon>Megalops</taxon>
    </lineage>
</organism>
<evidence type="ECO:0000259" key="6">
    <source>
        <dbReference type="PROSITE" id="PS50041"/>
    </source>
</evidence>
<evidence type="ECO:0000313" key="8">
    <source>
        <dbReference type="Proteomes" id="UP001046870"/>
    </source>
</evidence>
<dbReference type="InterPro" id="IPR016186">
    <property type="entry name" value="C-type_lectin-like/link_sf"/>
</dbReference>
<dbReference type="Pfam" id="PF00059">
    <property type="entry name" value="Lectin_C"/>
    <property type="match status" value="1"/>
</dbReference>
<dbReference type="Proteomes" id="UP001046870">
    <property type="component" value="Chromosome 3"/>
</dbReference>
<evidence type="ECO:0000256" key="2">
    <source>
        <dbReference type="ARBA" id="ARBA00023157"/>
    </source>
</evidence>
<keyword evidence="8" id="KW-1185">Reference proteome</keyword>
<feature type="signal peptide" evidence="5">
    <location>
        <begin position="1"/>
        <end position="20"/>
    </location>
</feature>
<protein>
    <recommendedName>
        <fullName evidence="6">C-type lectin domain-containing protein</fullName>
    </recommendedName>
</protein>
<reference evidence="7" key="1">
    <citation type="submission" date="2021-01" db="EMBL/GenBank/DDBJ databases">
        <authorList>
            <person name="Zahm M."/>
            <person name="Roques C."/>
            <person name="Cabau C."/>
            <person name="Klopp C."/>
            <person name="Donnadieu C."/>
            <person name="Jouanno E."/>
            <person name="Lampietro C."/>
            <person name="Louis A."/>
            <person name="Herpin A."/>
            <person name="Echchiki A."/>
            <person name="Berthelot C."/>
            <person name="Parey E."/>
            <person name="Roest-Crollius H."/>
            <person name="Braasch I."/>
            <person name="Postlethwait J."/>
            <person name="Bobe J."/>
            <person name="Montfort J."/>
            <person name="Bouchez O."/>
            <person name="Begum T."/>
            <person name="Mejri S."/>
            <person name="Adams A."/>
            <person name="Chen W.-J."/>
            <person name="Guiguen Y."/>
        </authorList>
    </citation>
    <scope>NUCLEOTIDE SEQUENCE</scope>
    <source>
        <strain evidence="7">YG-15Mar2019-1</strain>
        <tissue evidence="7">Brain</tissue>
    </source>
</reference>
<sequence>MKTSLSLIALYKLFYFSVNSQSINANCPWDPSPLTVPEDDDVTYAELKTTGSVHSLAVSQRGPAENAGSGTNPNKMAAVYLGLLCVVLLTVIILLCANHNRSFKNIIDEHSSLSQNFSLLERDVEQLQRNYSILTEENAKLKKNYSRLVNITEELERERSKLQTEITDFYDILSYKYPSMNKYCNFSSEETEIHCEPCPQSWHQHGSKCYYFSDAEKNWTDSHKDCIKQGAHLVIIESMEEQEFINKHTTELPSWIGLLKLKNTWFWVDSTSVVKSFWNRKQTYPNEPCACTYKDHWYQLHCRNPRRWICETDSFLFKTL</sequence>
<feature type="transmembrane region" description="Helical" evidence="4">
    <location>
        <begin position="77"/>
        <end position="97"/>
    </location>
</feature>
<name>A0A9D3TB88_MEGAT</name>
<dbReference type="InterPro" id="IPR016187">
    <property type="entry name" value="CTDL_fold"/>
</dbReference>
<evidence type="ECO:0000256" key="5">
    <source>
        <dbReference type="SAM" id="SignalP"/>
    </source>
</evidence>
<evidence type="ECO:0000256" key="4">
    <source>
        <dbReference type="SAM" id="Phobius"/>
    </source>
</evidence>
<proteinExistence type="predicted"/>
<dbReference type="SUPFAM" id="SSF56436">
    <property type="entry name" value="C-type lectin-like"/>
    <property type="match status" value="1"/>
</dbReference>
<keyword evidence="1" id="KW-0430">Lectin</keyword>
<dbReference type="PANTHER" id="PTHR46746">
    <property type="entry name" value="KILLER CELL LECTIN-LIKE RECEPTOR SUBFAMILY F MEMBER 2"/>
    <property type="match status" value="1"/>
</dbReference>